<dbReference type="Pfam" id="PF02416">
    <property type="entry name" value="TatA_B_E"/>
    <property type="match status" value="1"/>
</dbReference>
<dbReference type="InterPro" id="IPR006312">
    <property type="entry name" value="TatA/E"/>
</dbReference>
<keyword evidence="8 9" id="KW-0472">Membrane</keyword>
<dbReference type="HOGENOM" id="CLU_086034_5_1_6"/>
<dbReference type="NCBIfam" id="TIGR01411">
    <property type="entry name" value="tatAE"/>
    <property type="match status" value="1"/>
</dbReference>
<keyword evidence="6 9" id="KW-1133">Transmembrane helix</keyword>
<name>A0A090BUS9_9GAMM</name>
<dbReference type="NCBIfam" id="NF002813">
    <property type="entry name" value="PRK02958.1"/>
    <property type="match status" value="1"/>
</dbReference>
<keyword evidence="5 9" id="KW-0653">Protein transport</keyword>
<evidence type="ECO:0000256" key="3">
    <source>
        <dbReference type="ARBA" id="ARBA00022475"/>
    </source>
</evidence>
<evidence type="ECO:0000256" key="5">
    <source>
        <dbReference type="ARBA" id="ARBA00022927"/>
    </source>
</evidence>
<keyword evidence="4 9" id="KW-0812">Transmembrane</keyword>
<organism evidence="11 12">
    <name type="scientific">Thioploca ingrica</name>
    <dbReference type="NCBI Taxonomy" id="40754"/>
    <lineage>
        <taxon>Bacteria</taxon>
        <taxon>Pseudomonadati</taxon>
        <taxon>Pseudomonadota</taxon>
        <taxon>Gammaproteobacteria</taxon>
        <taxon>Thiotrichales</taxon>
        <taxon>Thiotrichaceae</taxon>
        <taxon>Thioploca</taxon>
    </lineage>
</organism>
<keyword evidence="2 9" id="KW-0813">Transport</keyword>
<dbReference type="KEGG" id="tig:THII_1339"/>
<keyword evidence="3 9" id="KW-1003">Cell membrane</keyword>
<comment type="function">
    <text evidence="9">Part of the twin-arginine translocation (Tat) system that transports large folded proteins containing a characteristic twin-arginine motif in their signal peptide across membranes. TatA could form the protein-conducting channel of the Tat system.</text>
</comment>
<evidence type="ECO:0000256" key="6">
    <source>
        <dbReference type="ARBA" id="ARBA00022989"/>
    </source>
</evidence>
<dbReference type="PANTHER" id="PTHR42982:SF1">
    <property type="entry name" value="SEC-INDEPENDENT PROTEIN TRANSLOCASE PROTEIN TATA"/>
    <property type="match status" value="1"/>
</dbReference>
<comment type="subcellular location">
    <subcellularLocation>
        <location evidence="1 9">Cell membrane</location>
        <topology evidence="1 9">Single-pass membrane protein</topology>
    </subcellularLocation>
</comment>
<reference evidence="11 12" key="1">
    <citation type="journal article" date="2014" name="ISME J.">
        <title>Ecophysiology of Thioploca ingrica as revealed by the complete genome sequence supplemented with proteomic evidence.</title>
        <authorList>
            <person name="Kojima H."/>
            <person name="Ogura Y."/>
            <person name="Yamamoto N."/>
            <person name="Togashi T."/>
            <person name="Mori H."/>
            <person name="Watanabe T."/>
            <person name="Nemoto F."/>
            <person name="Kurokawa K."/>
            <person name="Hayashi T."/>
            <person name="Fukui M."/>
        </authorList>
    </citation>
    <scope>NUCLEOTIDE SEQUENCE [LARGE SCALE GENOMIC DNA]</scope>
</reference>
<proteinExistence type="inferred from homology"/>
<feature type="transmembrane region" description="Helical" evidence="9">
    <location>
        <begin position="6"/>
        <end position="22"/>
    </location>
</feature>
<evidence type="ECO:0000256" key="8">
    <source>
        <dbReference type="ARBA" id="ARBA00023136"/>
    </source>
</evidence>
<dbReference type="GO" id="GO:0008320">
    <property type="term" value="F:protein transmembrane transporter activity"/>
    <property type="evidence" value="ECO:0007669"/>
    <property type="project" value="UniProtKB-UniRule"/>
</dbReference>
<feature type="region of interest" description="Disordered" evidence="10">
    <location>
        <begin position="42"/>
        <end position="68"/>
    </location>
</feature>
<dbReference type="Proteomes" id="UP000031623">
    <property type="component" value="Chromosome"/>
</dbReference>
<evidence type="ECO:0000256" key="10">
    <source>
        <dbReference type="SAM" id="MobiDB-lite"/>
    </source>
</evidence>
<dbReference type="Gene3D" id="1.20.5.3310">
    <property type="match status" value="1"/>
</dbReference>
<keyword evidence="12" id="KW-1185">Reference proteome</keyword>
<evidence type="ECO:0000256" key="2">
    <source>
        <dbReference type="ARBA" id="ARBA00022448"/>
    </source>
</evidence>
<dbReference type="HAMAP" id="MF_00236">
    <property type="entry name" value="TatA_E"/>
    <property type="match status" value="1"/>
</dbReference>
<evidence type="ECO:0000256" key="1">
    <source>
        <dbReference type="ARBA" id="ARBA00004162"/>
    </source>
</evidence>
<dbReference type="PANTHER" id="PTHR42982">
    <property type="entry name" value="SEC-INDEPENDENT PROTEIN TRANSLOCASE PROTEIN TATA"/>
    <property type="match status" value="1"/>
</dbReference>
<sequence>MGTFSIGHLLVVLLVVILVFGTKKLRNIGSDLGDAIKGFRQSMREGEREEDFPKSSSSTSTTPIIQDDKGKVIEGQLTDKQIKSNG</sequence>
<feature type="compositionally biased region" description="Basic and acidic residues" evidence="10">
    <location>
        <begin position="42"/>
        <end position="53"/>
    </location>
</feature>
<evidence type="ECO:0000313" key="12">
    <source>
        <dbReference type="Proteomes" id="UP000031623"/>
    </source>
</evidence>
<dbReference type="STRING" id="40754.THII_1339"/>
<evidence type="ECO:0000256" key="4">
    <source>
        <dbReference type="ARBA" id="ARBA00022692"/>
    </source>
</evidence>
<dbReference type="OrthoDB" id="7066617at2"/>
<comment type="similarity">
    <text evidence="9">Belongs to the TatA/E family.</text>
</comment>
<evidence type="ECO:0000256" key="7">
    <source>
        <dbReference type="ARBA" id="ARBA00023010"/>
    </source>
</evidence>
<accession>A0A090BUS9</accession>
<dbReference type="GO" id="GO:0033281">
    <property type="term" value="C:TAT protein transport complex"/>
    <property type="evidence" value="ECO:0007669"/>
    <property type="project" value="UniProtKB-UniRule"/>
</dbReference>
<comment type="subunit">
    <text evidence="9">The Tat system comprises two distinct complexes: a TatABC complex, containing multiple copies of TatA, TatB and TatC subunits, and a separate TatA complex, containing only TatA subunits. Substrates initially bind to the TatABC complex, which probably triggers association of the separate TatA complex to form the active translocon.</text>
</comment>
<dbReference type="InterPro" id="IPR003369">
    <property type="entry name" value="TatA/B/E"/>
</dbReference>
<dbReference type="AlphaFoldDB" id="A0A090BUS9"/>
<dbReference type="EMBL" id="AP014633">
    <property type="protein sequence ID" value="BAP55636.1"/>
    <property type="molecule type" value="Genomic_DNA"/>
</dbReference>
<keyword evidence="7 9" id="KW-0811">Translocation</keyword>
<dbReference type="GO" id="GO:0043953">
    <property type="term" value="P:protein transport by the Tat complex"/>
    <property type="evidence" value="ECO:0007669"/>
    <property type="project" value="UniProtKB-UniRule"/>
</dbReference>
<protein>
    <recommendedName>
        <fullName evidence="9">Sec-independent protein translocase protein TatA</fullName>
    </recommendedName>
</protein>
<gene>
    <name evidence="9" type="primary">tatA</name>
    <name evidence="11" type="ORF">THII_1339</name>
</gene>
<evidence type="ECO:0000256" key="9">
    <source>
        <dbReference type="HAMAP-Rule" id="MF_00236"/>
    </source>
</evidence>
<evidence type="ECO:0000313" key="11">
    <source>
        <dbReference type="EMBL" id="BAP55636.1"/>
    </source>
</evidence>